<dbReference type="PANTHER" id="PTHR43528:SF7">
    <property type="entry name" value="MFS TRANSPORTER"/>
    <property type="match status" value="1"/>
</dbReference>
<comment type="similarity">
    <text evidence="2">Belongs to the major facilitator superfamily. Metabolite:H+ Symporter (MHS) family (TC 2.A.1.6) family.</text>
</comment>
<keyword evidence="7 9" id="KW-1133">Transmembrane helix</keyword>
<gene>
    <name evidence="11" type="primary">proP_9</name>
    <name evidence="11" type="ORF">Cva_01048</name>
</gene>
<keyword evidence="8 9" id="KW-0472">Membrane</keyword>
<proteinExistence type="inferred from homology"/>
<dbReference type="SUPFAM" id="SSF103473">
    <property type="entry name" value="MFS general substrate transporter"/>
    <property type="match status" value="1"/>
</dbReference>
<feature type="transmembrane region" description="Helical" evidence="9">
    <location>
        <begin position="236"/>
        <end position="261"/>
    </location>
</feature>
<feature type="transmembrane region" description="Helical" evidence="9">
    <location>
        <begin position="91"/>
        <end position="112"/>
    </location>
</feature>
<feature type="transmembrane region" description="Helical" evidence="9">
    <location>
        <begin position="332"/>
        <end position="357"/>
    </location>
</feature>
<feature type="transmembrane region" description="Helical" evidence="9">
    <location>
        <begin position="184"/>
        <end position="203"/>
    </location>
</feature>
<dbReference type="Gene3D" id="1.20.1250.20">
    <property type="entry name" value="MFS general substrate transporter like domains"/>
    <property type="match status" value="2"/>
</dbReference>
<keyword evidence="5 9" id="KW-0812">Transmembrane</keyword>
<evidence type="ECO:0000256" key="3">
    <source>
        <dbReference type="ARBA" id="ARBA00022448"/>
    </source>
</evidence>
<keyword evidence="4" id="KW-1003">Cell membrane</keyword>
<feature type="transmembrane region" description="Helical" evidence="9">
    <location>
        <begin position="52"/>
        <end position="79"/>
    </location>
</feature>
<evidence type="ECO:0000256" key="2">
    <source>
        <dbReference type="ARBA" id="ARBA00008240"/>
    </source>
</evidence>
<evidence type="ECO:0000256" key="8">
    <source>
        <dbReference type="ARBA" id="ARBA00023136"/>
    </source>
</evidence>
<dbReference type="InterPro" id="IPR036259">
    <property type="entry name" value="MFS_trans_sf"/>
</dbReference>
<dbReference type="GO" id="GO:0005886">
    <property type="term" value="C:plasma membrane"/>
    <property type="evidence" value="ECO:0007669"/>
    <property type="project" value="UniProtKB-SubCell"/>
</dbReference>
<evidence type="ECO:0000313" key="12">
    <source>
        <dbReference type="Proteomes" id="UP000036771"/>
    </source>
</evidence>
<dbReference type="GO" id="GO:0015293">
    <property type="term" value="F:symporter activity"/>
    <property type="evidence" value="ECO:0007669"/>
    <property type="project" value="UniProtKB-KW"/>
</dbReference>
<organism evidence="11 12">
    <name type="scientific">Caedimonas varicaedens</name>
    <dbReference type="NCBI Taxonomy" id="1629334"/>
    <lineage>
        <taxon>Bacteria</taxon>
        <taxon>Pseudomonadati</taxon>
        <taxon>Pseudomonadota</taxon>
        <taxon>Alphaproteobacteria</taxon>
        <taxon>Holosporales</taxon>
        <taxon>Caedimonadaceae</taxon>
        <taxon>Caedimonas</taxon>
    </lineage>
</organism>
<sequence length="445" mass="48911">MSYRKAVKNKNSSFAIIFSSSLGSALEFYEFTVFGFLSAIIAKTYFPSDNPLASLIATFGTFAAGFLARPLGGIIFGYVGDRLGRRLALRLSIMLMGFSTTMIGLIPSYEIIGLMAPIIIILLRILQGISAGGEFSGGLILAVEHSDPKNKNLFGSIVTSSCIVGMLLGAIVSKLVTLEGLPAWTWRLSFLSGAFLSLISFYIRKRVIESPAFLNLKQNNKIVKNPLLASFKNDKLAFFSSFLMAWQTGVCLYTLAFFVPYFFKTHYPEASGIASNLNLLNLLCISVCILFSGRLADKFQRRPLMMFGSLIFSMMAYFQFSRDIASHMEQFLLFNILLCILASLFWGGMNTLIIEAFHARSRFSGASFSYSLGIAIFGGTAPMLCMYLMSLENGKTLIGLYLLVSSLCGCGGAMMGEHTLRKNLLSLKRNSPKLDQLQETPQAIG</sequence>
<feature type="transmembrane region" description="Helical" evidence="9">
    <location>
        <begin position="396"/>
        <end position="416"/>
    </location>
</feature>
<dbReference type="AlphaFoldDB" id="A0A0K8MET8"/>
<dbReference type="Pfam" id="PF07690">
    <property type="entry name" value="MFS_1"/>
    <property type="match status" value="1"/>
</dbReference>
<evidence type="ECO:0000256" key="4">
    <source>
        <dbReference type="ARBA" id="ARBA00022475"/>
    </source>
</evidence>
<keyword evidence="12" id="KW-1185">Reference proteome</keyword>
<feature type="transmembrane region" description="Helical" evidence="9">
    <location>
        <begin position="153"/>
        <end position="172"/>
    </location>
</feature>
<dbReference type="Proteomes" id="UP000036771">
    <property type="component" value="Unassembled WGS sequence"/>
</dbReference>
<evidence type="ECO:0000259" key="10">
    <source>
        <dbReference type="PROSITE" id="PS50850"/>
    </source>
</evidence>
<dbReference type="InterPro" id="IPR011701">
    <property type="entry name" value="MFS"/>
</dbReference>
<name>A0A0K8MET8_9PROT</name>
<evidence type="ECO:0000256" key="9">
    <source>
        <dbReference type="SAM" id="Phobius"/>
    </source>
</evidence>
<evidence type="ECO:0000256" key="6">
    <source>
        <dbReference type="ARBA" id="ARBA00022847"/>
    </source>
</evidence>
<feature type="transmembrane region" description="Helical" evidence="9">
    <location>
        <begin position="118"/>
        <end position="141"/>
    </location>
</feature>
<evidence type="ECO:0000256" key="7">
    <source>
        <dbReference type="ARBA" id="ARBA00022989"/>
    </source>
</evidence>
<dbReference type="InterPro" id="IPR020846">
    <property type="entry name" value="MFS_dom"/>
</dbReference>
<dbReference type="PROSITE" id="PS50850">
    <property type="entry name" value="MFS"/>
    <property type="match status" value="1"/>
</dbReference>
<comment type="caution">
    <text evidence="11">The sequence shown here is derived from an EMBL/GenBank/DDBJ whole genome shotgun (WGS) entry which is preliminary data.</text>
</comment>
<feature type="domain" description="Major facilitator superfamily (MFS) profile" evidence="10">
    <location>
        <begin position="16"/>
        <end position="445"/>
    </location>
</feature>
<dbReference type="InterPro" id="IPR005829">
    <property type="entry name" value="Sugar_transporter_CS"/>
</dbReference>
<dbReference type="PANTHER" id="PTHR43528">
    <property type="entry name" value="ALPHA-KETOGLUTARATE PERMEASE"/>
    <property type="match status" value="1"/>
</dbReference>
<accession>A0A0K8MET8</accession>
<dbReference type="EMBL" id="BBVC01000055">
    <property type="protein sequence ID" value="GAO98394.1"/>
    <property type="molecule type" value="Genomic_DNA"/>
</dbReference>
<feature type="transmembrane region" description="Helical" evidence="9">
    <location>
        <begin position="28"/>
        <end position="46"/>
    </location>
</feature>
<dbReference type="OrthoDB" id="9783227at2"/>
<evidence type="ECO:0000256" key="5">
    <source>
        <dbReference type="ARBA" id="ARBA00022692"/>
    </source>
</evidence>
<feature type="transmembrane region" description="Helical" evidence="9">
    <location>
        <begin position="304"/>
        <end position="320"/>
    </location>
</feature>
<evidence type="ECO:0000256" key="1">
    <source>
        <dbReference type="ARBA" id="ARBA00004651"/>
    </source>
</evidence>
<feature type="transmembrane region" description="Helical" evidence="9">
    <location>
        <begin position="273"/>
        <end position="292"/>
    </location>
</feature>
<keyword evidence="6" id="KW-0769">Symport</keyword>
<protein>
    <submittedName>
        <fullName evidence="11">Proline/betaine transporter</fullName>
    </submittedName>
</protein>
<dbReference type="InterPro" id="IPR051084">
    <property type="entry name" value="H+-coupled_symporters"/>
</dbReference>
<comment type="subcellular location">
    <subcellularLocation>
        <location evidence="1">Cell membrane</location>
        <topology evidence="1">Multi-pass membrane protein</topology>
    </subcellularLocation>
</comment>
<evidence type="ECO:0000313" key="11">
    <source>
        <dbReference type="EMBL" id="GAO98394.1"/>
    </source>
</evidence>
<keyword evidence="3" id="KW-0813">Transport</keyword>
<feature type="transmembrane region" description="Helical" evidence="9">
    <location>
        <begin position="369"/>
        <end position="390"/>
    </location>
</feature>
<dbReference type="PROSITE" id="PS00217">
    <property type="entry name" value="SUGAR_TRANSPORT_2"/>
    <property type="match status" value="1"/>
</dbReference>
<reference evidence="11 12" key="1">
    <citation type="submission" date="2015-03" db="EMBL/GenBank/DDBJ databases">
        <title>Caedibacter varicaedens, whole genome shotgun sequence.</title>
        <authorList>
            <person name="Suzuki H."/>
            <person name="Dapper A.L."/>
            <person name="Gibson A.K."/>
            <person name="Jackson C."/>
            <person name="Lee H."/>
            <person name="Pejaver V.R."/>
            <person name="Doak T."/>
            <person name="Lynch M."/>
        </authorList>
    </citation>
    <scope>NUCLEOTIDE SEQUENCE [LARGE SCALE GENOMIC DNA]</scope>
</reference>